<dbReference type="GO" id="GO:0045017">
    <property type="term" value="P:glycerolipid biosynthetic process"/>
    <property type="evidence" value="ECO:0007669"/>
    <property type="project" value="InterPro"/>
</dbReference>
<reference evidence="4" key="1">
    <citation type="submission" date="2022-07" db="EMBL/GenBank/DDBJ databases">
        <authorList>
            <person name="Trinca V."/>
            <person name="Uliana J.V.C."/>
            <person name="Torres T.T."/>
            <person name="Ward R.J."/>
            <person name="Monesi N."/>
        </authorList>
    </citation>
    <scope>NUCLEOTIDE SEQUENCE</scope>
    <source>
        <strain evidence="4">HSMRA1968</strain>
        <tissue evidence="4">Whole embryos</tissue>
    </source>
</reference>
<evidence type="ECO:0000256" key="1">
    <source>
        <dbReference type="SAM" id="MobiDB-lite"/>
    </source>
</evidence>
<keyword evidence="2" id="KW-0812">Transmembrane</keyword>
<feature type="compositionally biased region" description="Basic and acidic residues" evidence="1">
    <location>
        <begin position="327"/>
        <end position="351"/>
    </location>
</feature>
<name>A0A9Q0N5X6_9DIPT</name>
<accession>A0A9Q0N5X6</accession>
<dbReference type="Pfam" id="PF03007">
    <property type="entry name" value="WS_DGAT_cat"/>
    <property type="match status" value="1"/>
</dbReference>
<dbReference type="InterPro" id="IPR004255">
    <property type="entry name" value="O-acyltransferase_WSD1_N"/>
</dbReference>
<dbReference type="OrthoDB" id="619536at2759"/>
<feature type="region of interest" description="Disordered" evidence="1">
    <location>
        <begin position="367"/>
        <end position="391"/>
    </location>
</feature>
<evidence type="ECO:0000313" key="5">
    <source>
        <dbReference type="Proteomes" id="UP001151699"/>
    </source>
</evidence>
<feature type="domain" description="O-acyltransferase WSD1-like N-terminal" evidence="3">
    <location>
        <begin position="151"/>
        <end position="226"/>
    </location>
</feature>
<feature type="transmembrane region" description="Helical" evidence="2">
    <location>
        <begin position="17"/>
        <end position="41"/>
    </location>
</feature>
<dbReference type="GO" id="GO:0004144">
    <property type="term" value="F:diacylglycerol O-acyltransferase activity"/>
    <property type="evidence" value="ECO:0007669"/>
    <property type="project" value="InterPro"/>
</dbReference>
<organism evidence="4 5">
    <name type="scientific">Pseudolycoriella hygida</name>
    <dbReference type="NCBI Taxonomy" id="35572"/>
    <lineage>
        <taxon>Eukaryota</taxon>
        <taxon>Metazoa</taxon>
        <taxon>Ecdysozoa</taxon>
        <taxon>Arthropoda</taxon>
        <taxon>Hexapoda</taxon>
        <taxon>Insecta</taxon>
        <taxon>Pterygota</taxon>
        <taxon>Neoptera</taxon>
        <taxon>Endopterygota</taxon>
        <taxon>Diptera</taxon>
        <taxon>Nematocera</taxon>
        <taxon>Sciaroidea</taxon>
        <taxon>Sciaridae</taxon>
        <taxon>Pseudolycoriella</taxon>
    </lineage>
</organism>
<dbReference type="EMBL" id="WJQU01000002">
    <property type="protein sequence ID" value="KAJ6644137.1"/>
    <property type="molecule type" value="Genomic_DNA"/>
</dbReference>
<feature type="region of interest" description="Disordered" evidence="1">
    <location>
        <begin position="291"/>
        <end position="351"/>
    </location>
</feature>
<keyword evidence="5" id="KW-1185">Reference proteome</keyword>
<feature type="compositionally biased region" description="Pro residues" evidence="1">
    <location>
        <begin position="314"/>
        <end position="323"/>
    </location>
</feature>
<proteinExistence type="predicted"/>
<evidence type="ECO:0000259" key="3">
    <source>
        <dbReference type="Pfam" id="PF03007"/>
    </source>
</evidence>
<protein>
    <recommendedName>
        <fullName evidence="3">O-acyltransferase WSD1-like N-terminal domain-containing protein</fullName>
    </recommendedName>
</protein>
<keyword evidence="2" id="KW-1133">Transmembrane helix</keyword>
<evidence type="ECO:0000313" key="4">
    <source>
        <dbReference type="EMBL" id="KAJ6644137.1"/>
    </source>
</evidence>
<keyword evidence="2" id="KW-0472">Membrane</keyword>
<feature type="non-terminal residue" evidence="4">
    <location>
        <position position="1"/>
    </location>
</feature>
<sequence length="391" mass="44370">MILHDSFNKISCFFLGFIYHLISIVAYLVFVVFRFTVNILLDKNKYRMMESGFESIMADNHGGTSPSNVIIIFKCTGTPSIEKIVDKLYQIVKFETTLVSGGCLKTPYQPFKKLGYAIVKKWGVSCWNIVHNFRAENHLVIDKVNRHLDVEIQERCERLLDTFHPNHQPQWEINILERYESKEYAFIWSIHHSYTDGTIFTQMVRHVLADEPFPIKIDPLQWNIKEAGFYSRIANVIKTLFFCTVGSGWFASMYGRGLGQAILAENDLNEKRGRSHCRSLTLDFNDLKTIQRNVTPPADPSGKSSNYAADKPPSDPSGKPPNGSPVEQKKTEGKDDKSKDKAKIAANGDKDVIKSLDELKDKTIKAIDGVKNNAPIEETPPVDEDFSKSVE</sequence>
<dbReference type="Proteomes" id="UP001151699">
    <property type="component" value="Chromosome B"/>
</dbReference>
<evidence type="ECO:0000256" key="2">
    <source>
        <dbReference type="SAM" id="Phobius"/>
    </source>
</evidence>
<comment type="caution">
    <text evidence="4">The sequence shown here is derived from an EMBL/GenBank/DDBJ whole genome shotgun (WGS) entry which is preliminary data.</text>
</comment>
<dbReference type="AlphaFoldDB" id="A0A9Q0N5X6"/>
<gene>
    <name evidence="4" type="ORF">Bhyg_09103</name>
</gene>